<name>A0A8H6RTX4_9PEZI</name>
<proteinExistence type="predicted"/>
<reference evidence="1" key="1">
    <citation type="submission" date="2020-04" db="EMBL/GenBank/DDBJ databases">
        <title>Draft genome resource of the tomato pathogen Pseudocercospora fuligena.</title>
        <authorList>
            <person name="Zaccaron A."/>
        </authorList>
    </citation>
    <scope>NUCLEOTIDE SEQUENCE</scope>
    <source>
        <strain evidence="1">PF001</strain>
    </source>
</reference>
<dbReference type="OrthoDB" id="3646623at2759"/>
<dbReference type="EMBL" id="JABCIY010000022">
    <property type="protein sequence ID" value="KAF7196807.1"/>
    <property type="molecule type" value="Genomic_DNA"/>
</dbReference>
<dbReference type="Proteomes" id="UP000660729">
    <property type="component" value="Unassembled WGS sequence"/>
</dbReference>
<gene>
    <name evidence="1" type="ORF">HII31_01725</name>
</gene>
<dbReference type="AlphaFoldDB" id="A0A8H6RTX4"/>
<comment type="caution">
    <text evidence="1">The sequence shown here is derived from an EMBL/GenBank/DDBJ whole genome shotgun (WGS) entry which is preliminary data.</text>
</comment>
<evidence type="ECO:0000313" key="2">
    <source>
        <dbReference type="Proteomes" id="UP000660729"/>
    </source>
</evidence>
<evidence type="ECO:0000313" key="1">
    <source>
        <dbReference type="EMBL" id="KAF7196807.1"/>
    </source>
</evidence>
<accession>A0A8H6RTX4</accession>
<organism evidence="1 2">
    <name type="scientific">Pseudocercospora fuligena</name>
    <dbReference type="NCBI Taxonomy" id="685502"/>
    <lineage>
        <taxon>Eukaryota</taxon>
        <taxon>Fungi</taxon>
        <taxon>Dikarya</taxon>
        <taxon>Ascomycota</taxon>
        <taxon>Pezizomycotina</taxon>
        <taxon>Dothideomycetes</taxon>
        <taxon>Dothideomycetidae</taxon>
        <taxon>Mycosphaerellales</taxon>
        <taxon>Mycosphaerellaceae</taxon>
        <taxon>Pseudocercospora</taxon>
    </lineage>
</organism>
<keyword evidence="2" id="KW-1185">Reference proteome</keyword>
<protein>
    <submittedName>
        <fullName evidence="1">Uncharacterized protein</fullName>
    </submittedName>
</protein>
<sequence>MNSILKTYDIINQNTFRAKHFEVRQNGMPILWINTKSEFFGPPQINIQTQSSNGPIVAAAKLKTMSSGCRVIVGNPDATSKEQWNDVASESFTGKAFGFSCGGRRFLWKRTHQKLLGASSWKSQDFKLVDSSAPDKILAVFIKSSGWTSSESGSLRFYAELGQELELMAMAAILGIEERIRRNNNAGAAGGAAGGGGGA</sequence>